<reference evidence="4 5" key="1">
    <citation type="submission" date="2020-04" db="EMBL/GenBank/DDBJ databases">
        <authorList>
            <person name="Wallbank WR R."/>
            <person name="Pardo Diaz C."/>
            <person name="Kozak K."/>
            <person name="Martin S."/>
            <person name="Jiggins C."/>
            <person name="Moest M."/>
            <person name="Warren A I."/>
            <person name="Byers J.R.P. K."/>
            <person name="Montejo-Kovacevich G."/>
            <person name="Yen C E."/>
        </authorList>
    </citation>
    <scope>NUCLEOTIDE SEQUENCE [LARGE SCALE GENOMIC DNA]</scope>
</reference>
<dbReference type="AlphaFoldDB" id="A0A8S1A3X5"/>
<accession>A0A8S1A3X5</accession>
<gene>
    <name evidence="2" type="ORF">APLA_LOCUS8162</name>
    <name evidence="3" type="ORF">APLA_LOCUS9180</name>
</gene>
<evidence type="ECO:0000256" key="1">
    <source>
        <dbReference type="SAM" id="MobiDB-lite"/>
    </source>
</evidence>
<dbReference type="Proteomes" id="UP000494106">
    <property type="component" value="Unassembled WGS sequence"/>
</dbReference>
<keyword evidence="4" id="KW-1185">Reference proteome</keyword>
<evidence type="ECO:0000313" key="3">
    <source>
        <dbReference type="EMBL" id="CAB3240654.1"/>
    </source>
</evidence>
<dbReference type="Proteomes" id="UP000494256">
    <property type="component" value="Unassembled WGS sequence"/>
</dbReference>
<evidence type="ECO:0000313" key="4">
    <source>
        <dbReference type="Proteomes" id="UP000494106"/>
    </source>
</evidence>
<dbReference type="EMBL" id="CADEBC010000503">
    <property type="protein sequence ID" value="CAB3240002.1"/>
    <property type="molecule type" value="Genomic_DNA"/>
</dbReference>
<proteinExistence type="predicted"/>
<name>A0A8S1A3X5_ARCPL</name>
<dbReference type="EMBL" id="CADEBD010000309">
    <property type="protein sequence ID" value="CAB3240654.1"/>
    <property type="molecule type" value="Genomic_DNA"/>
</dbReference>
<evidence type="ECO:0000313" key="2">
    <source>
        <dbReference type="EMBL" id="CAB3240002.1"/>
    </source>
</evidence>
<organism evidence="3 5">
    <name type="scientific">Arctia plantaginis</name>
    <name type="common">Wood tiger moth</name>
    <name type="synonym">Phalaena plantaginis</name>
    <dbReference type="NCBI Taxonomy" id="874455"/>
    <lineage>
        <taxon>Eukaryota</taxon>
        <taxon>Metazoa</taxon>
        <taxon>Ecdysozoa</taxon>
        <taxon>Arthropoda</taxon>
        <taxon>Hexapoda</taxon>
        <taxon>Insecta</taxon>
        <taxon>Pterygota</taxon>
        <taxon>Neoptera</taxon>
        <taxon>Endopterygota</taxon>
        <taxon>Lepidoptera</taxon>
        <taxon>Glossata</taxon>
        <taxon>Ditrysia</taxon>
        <taxon>Noctuoidea</taxon>
        <taxon>Erebidae</taxon>
        <taxon>Arctiinae</taxon>
        <taxon>Arctia</taxon>
    </lineage>
</organism>
<protein>
    <submittedName>
        <fullName evidence="3">Uncharacterized protein</fullName>
    </submittedName>
</protein>
<feature type="region of interest" description="Disordered" evidence="1">
    <location>
        <begin position="29"/>
        <end position="48"/>
    </location>
</feature>
<evidence type="ECO:0000313" key="5">
    <source>
        <dbReference type="Proteomes" id="UP000494256"/>
    </source>
</evidence>
<sequence>MLFDDLAHRGATRASVATSAAQSSVCARACGGADRSQPGRALTTPRSGRPATDLAIIALDTVPHSRYKKVSHFYPTM</sequence>
<comment type="caution">
    <text evidence="3">The sequence shown here is derived from an EMBL/GenBank/DDBJ whole genome shotgun (WGS) entry which is preliminary data.</text>
</comment>
<dbReference type="OrthoDB" id="7483510at2759"/>